<dbReference type="PANTHER" id="PTHR42760:SF133">
    <property type="entry name" value="3-OXOACYL-[ACYL-CARRIER-PROTEIN] REDUCTASE"/>
    <property type="match status" value="1"/>
</dbReference>
<dbReference type="STRING" id="134849.SAMN05443668_106384"/>
<sequence>MGRLDGQVVIVTGSARGLGRDYARYFAQDGAHVVLADVKGTEAAADEASAAGPRCIGVETDVTSRASTHALVDRTIAEFGRLDVLVNNAGLWRGLAQAGLLDCPDEAWDAAWSVNVTGTLRAYQAAVPAMAKGGGGRIVNVSSVASRSGADAYGLTKNAVERMTAGMAHEVGRLGITVNCVAPGISAFEAAGSKLGNADDIVAGLAVPRVGTSRELYEAIVYFCGDAAGWVTGQTLRVDGGGGLR</sequence>
<dbReference type="Pfam" id="PF13561">
    <property type="entry name" value="adh_short_C2"/>
    <property type="match status" value="1"/>
</dbReference>
<evidence type="ECO:0000256" key="2">
    <source>
        <dbReference type="ARBA" id="ARBA00023002"/>
    </source>
</evidence>
<dbReference type="OrthoDB" id="517007at2"/>
<dbReference type="SUPFAM" id="SSF51735">
    <property type="entry name" value="NAD(P)-binding Rossmann-fold domains"/>
    <property type="match status" value="1"/>
</dbReference>
<protein>
    <submittedName>
        <fullName evidence="3">3-oxoacyl-[acyl-carrier protein] reductase</fullName>
    </submittedName>
</protein>
<dbReference type="Proteomes" id="UP000184440">
    <property type="component" value="Unassembled WGS sequence"/>
</dbReference>
<comment type="similarity">
    <text evidence="1">Belongs to the short-chain dehydrogenases/reductases (SDR) family.</text>
</comment>
<organism evidence="3 4">
    <name type="scientific">Cryptosporangium aurantiacum</name>
    <dbReference type="NCBI Taxonomy" id="134849"/>
    <lineage>
        <taxon>Bacteria</taxon>
        <taxon>Bacillati</taxon>
        <taxon>Actinomycetota</taxon>
        <taxon>Actinomycetes</taxon>
        <taxon>Cryptosporangiales</taxon>
        <taxon>Cryptosporangiaceae</taxon>
        <taxon>Cryptosporangium</taxon>
    </lineage>
</organism>
<evidence type="ECO:0000256" key="1">
    <source>
        <dbReference type="ARBA" id="ARBA00006484"/>
    </source>
</evidence>
<evidence type="ECO:0000313" key="4">
    <source>
        <dbReference type="Proteomes" id="UP000184440"/>
    </source>
</evidence>
<dbReference type="FunFam" id="3.40.50.720:FF:000084">
    <property type="entry name" value="Short-chain dehydrogenase reductase"/>
    <property type="match status" value="1"/>
</dbReference>
<dbReference type="PANTHER" id="PTHR42760">
    <property type="entry name" value="SHORT-CHAIN DEHYDROGENASES/REDUCTASES FAMILY MEMBER"/>
    <property type="match status" value="1"/>
</dbReference>
<dbReference type="PRINTS" id="PR00081">
    <property type="entry name" value="GDHRDH"/>
</dbReference>
<dbReference type="CDD" id="cd05233">
    <property type="entry name" value="SDR_c"/>
    <property type="match status" value="1"/>
</dbReference>
<keyword evidence="4" id="KW-1185">Reference proteome</keyword>
<dbReference type="GO" id="GO:0016616">
    <property type="term" value="F:oxidoreductase activity, acting on the CH-OH group of donors, NAD or NADP as acceptor"/>
    <property type="evidence" value="ECO:0007669"/>
    <property type="project" value="TreeGrafter"/>
</dbReference>
<dbReference type="InterPro" id="IPR036291">
    <property type="entry name" value="NAD(P)-bd_dom_sf"/>
</dbReference>
<proteinExistence type="inferred from homology"/>
<dbReference type="PRINTS" id="PR00080">
    <property type="entry name" value="SDRFAMILY"/>
</dbReference>
<accession>A0A1M7R430</accession>
<dbReference type="EMBL" id="FRCS01000006">
    <property type="protein sequence ID" value="SHN39906.1"/>
    <property type="molecule type" value="Genomic_DNA"/>
</dbReference>
<name>A0A1M7R430_9ACTN</name>
<gene>
    <name evidence="3" type="ORF">SAMN05443668_106384</name>
</gene>
<dbReference type="RefSeq" id="WP_073259724.1">
    <property type="nucleotide sequence ID" value="NZ_FRCS01000006.1"/>
</dbReference>
<keyword evidence="2" id="KW-0560">Oxidoreductase</keyword>
<dbReference type="Gene3D" id="3.40.50.720">
    <property type="entry name" value="NAD(P)-binding Rossmann-like Domain"/>
    <property type="match status" value="1"/>
</dbReference>
<dbReference type="InterPro" id="IPR002347">
    <property type="entry name" value="SDR_fam"/>
</dbReference>
<evidence type="ECO:0000313" key="3">
    <source>
        <dbReference type="EMBL" id="SHN39906.1"/>
    </source>
</evidence>
<reference evidence="3 4" key="1">
    <citation type="submission" date="2016-11" db="EMBL/GenBank/DDBJ databases">
        <authorList>
            <person name="Jaros S."/>
            <person name="Januszkiewicz K."/>
            <person name="Wedrychowicz H."/>
        </authorList>
    </citation>
    <scope>NUCLEOTIDE SEQUENCE [LARGE SCALE GENOMIC DNA]</scope>
    <source>
        <strain evidence="3 4">DSM 46144</strain>
    </source>
</reference>
<dbReference type="AlphaFoldDB" id="A0A1M7R430"/>